<comment type="caution">
    <text evidence="5">The sequence shown here is derived from an EMBL/GenBank/DDBJ whole genome shotgun (WGS) entry which is preliminary data.</text>
</comment>
<feature type="region of interest" description="Disordered" evidence="3">
    <location>
        <begin position="44"/>
        <end position="64"/>
    </location>
</feature>
<dbReference type="AlphaFoldDB" id="A0A565CFT3"/>
<protein>
    <recommendedName>
        <fullName evidence="4">Disease resistance R13L4/SHOC-2-like LRR domain-containing protein</fullName>
    </recommendedName>
</protein>
<sequence>MAYNNNLQTQKSGDTLEEKVDKILESLIELNKLLCPLKEDPLGRSKKEQGITESNNQKTTLQRSQSAPPALDLVSFYLITRLQSHLRLLKLKLGKLEKLHTSLGEELDKHVGTVHELIKNRDSSKVFSQSTYWIKPDLEGMETKIFDLLCEVPLLSSKPEKQKSAAAYDDQDDEYEFDQGKAYFYLPGLHSNVDDLIKCEAFRQVKQKFVELEIERKICILSFAVFPENREVHRTVLMYWLIGEGILPVEGAQEAVREVLKEFTEKELVEPVEERRKVAPSSYKMSPFVHSSVVLLSKQIGVFDIYGKGCKPSMQVSDRRKIFIVEESAVQREATVRKMPSMDIETVFNVSERYPDFTIKWFSKKPRTHRRFMINLSEAWFKSLNVFYLGRWERSKKRHIQVQNHDPMKSLKHVTKVKVLSLQGISTIRSLNSSVCKLHQLIVLDLRECSDLTKLPEKIDSLESLVYLDMSGCYMLEWIPLRLALLKNLEVLKGFVVSDEFFESVACKVNYLKNLKKLRKLSIEINRDDFGVEQMMENLVDLKELTSLKVTWKRDLRVIRGSSTGIKSLPDQLKKLDLQRFPHEELPLWLHPENLLHLKRLHIGGGRRLKGFGNYLPEEPTKCAVEVLRLTLLPKLRVGWIELKQIYFPNLSFLESYECPRVTLTPCDGNGIWRSDQD</sequence>
<keyword evidence="6" id="KW-1185">Reference proteome</keyword>
<evidence type="ECO:0000256" key="3">
    <source>
        <dbReference type="SAM" id="MobiDB-lite"/>
    </source>
</evidence>
<evidence type="ECO:0000313" key="6">
    <source>
        <dbReference type="Proteomes" id="UP000489600"/>
    </source>
</evidence>
<dbReference type="PANTHER" id="PTHR47186:SF54">
    <property type="entry name" value="DISEASE RESISTANCE RPP13-LIKE PROTEIN 4"/>
    <property type="match status" value="1"/>
</dbReference>
<dbReference type="InterPro" id="IPR055414">
    <property type="entry name" value="LRR_R13L4/SHOC2-like"/>
</dbReference>
<feature type="domain" description="Disease resistance R13L4/SHOC-2-like LRR" evidence="4">
    <location>
        <begin position="381"/>
        <end position="603"/>
    </location>
</feature>
<dbReference type="Gene3D" id="3.80.10.10">
    <property type="entry name" value="Ribonuclease Inhibitor"/>
    <property type="match status" value="1"/>
</dbReference>
<dbReference type="SUPFAM" id="SSF52047">
    <property type="entry name" value="RNI-like"/>
    <property type="match status" value="1"/>
</dbReference>
<organism evidence="5 6">
    <name type="scientific">Arabis nemorensis</name>
    <dbReference type="NCBI Taxonomy" id="586526"/>
    <lineage>
        <taxon>Eukaryota</taxon>
        <taxon>Viridiplantae</taxon>
        <taxon>Streptophyta</taxon>
        <taxon>Embryophyta</taxon>
        <taxon>Tracheophyta</taxon>
        <taxon>Spermatophyta</taxon>
        <taxon>Magnoliopsida</taxon>
        <taxon>eudicotyledons</taxon>
        <taxon>Gunneridae</taxon>
        <taxon>Pentapetalae</taxon>
        <taxon>rosids</taxon>
        <taxon>malvids</taxon>
        <taxon>Brassicales</taxon>
        <taxon>Brassicaceae</taxon>
        <taxon>Arabideae</taxon>
        <taxon>Arabis</taxon>
    </lineage>
</organism>
<reference evidence="5" key="1">
    <citation type="submission" date="2019-07" db="EMBL/GenBank/DDBJ databases">
        <authorList>
            <person name="Dittberner H."/>
        </authorList>
    </citation>
    <scope>NUCLEOTIDE SEQUENCE [LARGE SCALE GENOMIC DNA]</scope>
</reference>
<dbReference type="OrthoDB" id="1082382at2759"/>
<evidence type="ECO:0000259" key="4">
    <source>
        <dbReference type="Pfam" id="PF23598"/>
    </source>
</evidence>
<dbReference type="Pfam" id="PF23598">
    <property type="entry name" value="LRR_14"/>
    <property type="match status" value="1"/>
</dbReference>
<keyword evidence="2" id="KW-0611">Plant defense</keyword>
<dbReference type="Proteomes" id="UP000489600">
    <property type="component" value="Unassembled WGS sequence"/>
</dbReference>
<name>A0A565CFT3_9BRAS</name>
<dbReference type="GO" id="GO:0006952">
    <property type="term" value="P:defense response"/>
    <property type="evidence" value="ECO:0007669"/>
    <property type="project" value="UniProtKB-KW"/>
</dbReference>
<accession>A0A565CFT3</accession>
<keyword evidence="1" id="KW-0677">Repeat</keyword>
<evidence type="ECO:0000313" key="5">
    <source>
        <dbReference type="EMBL" id="VVB12485.1"/>
    </source>
</evidence>
<feature type="compositionally biased region" description="Polar residues" evidence="3">
    <location>
        <begin position="51"/>
        <end position="64"/>
    </location>
</feature>
<evidence type="ECO:0000256" key="1">
    <source>
        <dbReference type="ARBA" id="ARBA00022737"/>
    </source>
</evidence>
<gene>
    <name evidence="5" type="ORF">ANE_LOCUS22929</name>
</gene>
<dbReference type="EMBL" id="CABITT030000007">
    <property type="protein sequence ID" value="VVB12485.1"/>
    <property type="molecule type" value="Genomic_DNA"/>
</dbReference>
<dbReference type="InterPro" id="IPR036388">
    <property type="entry name" value="WH-like_DNA-bd_sf"/>
</dbReference>
<dbReference type="InterPro" id="IPR032675">
    <property type="entry name" value="LRR_dom_sf"/>
</dbReference>
<dbReference type="PANTHER" id="PTHR47186">
    <property type="entry name" value="LEUCINE-RICH REPEAT-CONTAINING PROTEIN 57"/>
    <property type="match status" value="1"/>
</dbReference>
<dbReference type="Gene3D" id="1.10.10.10">
    <property type="entry name" value="Winged helix-like DNA-binding domain superfamily/Winged helix DNA-binding domain"/>
    <property type="match status" value="1"/>
</dbReference>
<proteinExistence type="predicted"/>
<evidence type="ECO:0000256" key="2">
    <source>
        <dbReference type="ARBA" id="ARBA00022821"/>
    </source>
</evidence>